<accession>A0A455T2V4</accession>
<proteinExistence type="predicted"/>
<gene>
    <name evidence="1" type="ORF">KTA_18200</name>
</gene>
<name>A0A455T2V4_9CHLR</name>
<protein>
    <submittedName>
        <fullName evidence="1">Uncharacterized protein</fullName>
    </submittedName>
</protein>
<reference evidence="1" key="1">
    <citation type="submission" date="2018-12" db="EMBL/GenBank/DDBJ databases">
        <title>Novel natural products biosynthetic potential of the class Ktedonobacteria.</title>
        <authorList>
            <person name="Zheng Y."/>
            <person name="Saitou A."/>
            <person name="Wang C.M."/>
            <person name="Toyoda A."/>
            <person name="Minakuchi Y."/>
            <person name="Sekiguchi Y."/>
            <person name="Ueda K."/>
            <person name="Takano H."/>
            <person name="Sakai Y."/>
            <person name="Yokota A."/>
            <person name="Yabe S."/>
        </authorList>
    </citation>
    <scope>NUCLEOTIDE SEQUENCE</scope>
    <source>
        <strain evidence="1">A3-2</strain>
    </source>
</reference>
<sequence>MMCGVVVRASAPCASLAEALGCHRLPAGTSVSRQETLAVISLGDWVVALFFAQGWMCDE</sequence>
<dbReference type="AlphaFoldDB" id="A0A455T2V4"/>
<evidence type="ECO:0000313" key="1">
    <source>
        <dbReference type="EMBL" id="BBH93621.1"/>
    </source>
</evidence>
<organism evidence="1">
    <name type="scientific">Thermogemmatispora argillosa</name>
    <dbReference type="NCBI Taxonomy" id="2045280"/>
    <lineage>
        <taxon>Bacteria</taxon>
        <taxon>Bacillati</taxon>
        <taxon>Chloroflexota</taxon>
        <taxon>Ktedonobacteria</taxon>
        <taxon>Thermogemmatisporales</taxon>
        <taxon>Thermogemmatisporaceae</taxon>
        <taxon>Thermogemmatispora</taxon>
    </lineage>
</organism>
<dbReference type="EMBL" id="AP019377">
    <property type="protein sequence ID" value="BBH93621.1"/>
    <property type="molecule type" value="Genomic_DNA"/>
</dbReference>